<proteinExistence type="predicted"/>
<evidence type="ECO:0000259" key="1">
    <source>
        <dbReference type="Pfam" id="PF17900"/>
    </source>
</evidence>
<keyword evidence="3" id="KW-1185">Reference proteome</keyword>
<dbReference type="SUPFAM" id="SSF55486">
    <property type="entry name" value="Metalloproteases ('zincins'), catalytic domain"/>
    <property type="match status" value="1"/>
</dbReference>
<dbReference type="GO" id="GO:0005737">
    <property type="term" value="C:cytoplasm"/>
    <property type="evidence" value="ECO:0007669"/>
    <property type="project" value="TreeGrafter"/>
</dbReference>
<protein>
    <submittedName>
        <fullName evidence="2">Peptidase family M1</fullName>
    </submittedName>
</protein>
<dbReference type="SUPFAM" id="SSF63737">
    <property type="entry name" value="Leukotriene A4 hydrolase N-terminal domain"/>
    <property type="match status" value="1"/>
</dbReference>
<dbReference type="GO" id="GO:0008270">
    <property type="term" value="F:zinc ion binding"/>
    <property type="evidence" value="ECO:0007669"/>
    <property type="project" value="TreeGrafter"/>
</dbReference>
<dbReference type="EMBL" id="KN730341">
    <property type="protein sequence ID" value="KIH61174.1"/>
    <property type="molecule type" value="Genomic_DNA"/>
</dbReference>
<feature type="domain" description="Aminopeptidase N-like N-terminal" evidence="1">
    <location>
        <begin position="16"/>
        <end position="190"/>
    </location>
</feature>
<dbReference type="PANTHER" id="PTHR11533">
    <property type="entry name" value="PROTEASE M1 ZINC METALLOPROTEASE"/>
    <property type="match status" value="1"/>
</dbReference>
<accession>A0A0C2GQ21</accession>
<dbReference type="InterPro" id="IPR042097">
    <property type="entry name" value="Aminopeptidase_N-like_N_sf"/>
</dbReference>
<dbReference type="Proteomes" id="UP000054047">
    <property type="component" value="Unassembled WGS sequence"/>
</dbReference>
<dbReference type="GO" id="GO:0043171">
    <property type="term" value="P:peptide catabolic process"/>
    <property type="evidence" value="ECO:0007669"/>
    <property type="project" value="TreeGrafter"/>
</dbReference>
<evidence type="ECO:0000313" key="2">
    <source>
        <dbReference type="EMBL" id="KIH61174.1"/>
    </source>
</evidence>
<dbReference type="GO" id="GO:0005615">
    <property type="term" value="C:extracellular space"/>
    <property type="evidence" value="ECO:0007669"/>
    <property type="project" value="TreeGrafter"/>
</dbReference>
<dbReference type="AlphaFoldDB" id="A0A0C2GQ21"/>
<dbReference type="GO" id="GO:0070006">
    <property type="term" value="F:metalloaminopeptidase activity"/>
    <property type="evidence" value="ECO:0007669"/>
    <property type="project" value="TreeGrafter"/>
</dbReference>
<gene>
    <name evidence="2" type="ORF">ANCDUO_08558</name>
</gene>
<dbReference type="CDD" id="cd09601">
    <property type="entry name" value="M1_APN-Q_like"/>
    <property type="match status" value="1"/>
</dbReference>
<dbReference type="InterPro" id="IPR045357">
    <property type="entry name" value="Aminopeptidase_N-like_N"/>
</dbReference>
<dbReference type="OrthoDB" id="5786529at2759"/>
<dbReference type="InterPro" id="IPR001930">
    <property type="entry name" value="Peptidase_M1"/>
</dbReference>
<dbReference type="Gene3D" id="3.30.2010.30">
    <property type="match status" value="1"/>
</dbReference>
<dbReference type="GO" id="GO:0016020">
    <property type="term" value="C:membrane"/>
    <property type="evidence" value="ECO:0007669"/>
    <property type="project" value="TreeGrafter"/>
</dbReference>
<dbReference type="GO" id="GO:0042277">
    <property type="term" value="F:peptide binding"/>
    <property type="evidence" value="ECO:0007669"/>
    <property type="project" value="TreeGrafter"/>
</dbReference>
<dbReference type="Pfam" id="PF17900">
    <property type="entry name" value="Peptidase_M1_N"/>
    <property type="match status" value="1"/>
</dbReference>
<organism evidence="2 3">
    <name type="scientific">Ancylostoma duodenale</name>
    <dbReference type="NCBI Taxonomy" id="51022"/>
    <lineage>
        <taxon>Eukaryota</taxon>
        <taxon>Metazoa</taxon>
        <taxon>Ecdysozoa</taxon>
        <taxon>Nematoda</taxon>
        <taxon>Chromadorea</taxon>
        <taxon>Rhabditida</taxon>
        <taxon>Rhabditina</taxon>
        <taxon>Rhabditomorpha</taxon>
        <taxon>Strongyloidea</taxon>
        <taxon>Ancylostomatidae</taxon>
        <taxon>Ancylostomatinae</taxon>
        <taxon>Ancylostoma</taxon>
    </lineage>
</organism>
<dbReference type="InterPro" id="IPR034016">
    <property type="entry name" value="M1_APN-typ"/>
</dbReference>
<dbReference type="PRINTS" id="PR00756">
    <property type="entry name" value="ALADIPTASE"/>
</dbReference>
<dbReference type="GO" id="GO:0006508">
    <property type="term" value="P:proteolysis"/>
    <property type="evidence" value="ECO:0007669"/>
    <property type="project" value="InterPro"/>
</dbReference>
<evidence type="ECO:0000313" key="3">
    <source>
        <dbReference type="Proteomes" id="UP000054047"/>
    </source>
</evidence>
<dbReference type="PANTHER" id="PTHR11533:SF301">
    <property type="entry name" value="AMINOPEPTIDASE"/>
    <property type="match status" value="1"/>
</dbReference>
<name>A0A0C2GQ21_9BILA</name>
<dbReference type="InterPro" id="IPR050344">
    <property type="entry name" value="Peptidase_M1_aminopeptidases"/>
</dbReference>
<reference evidence="2 3" key="1">
    <citation type="submission" date="2013-12" db="EMBL/GenBank/DDBJ databases">
        <title>Draft genome of the parsitic nematode Ancylostoma duodenale.</title>
        <authorList>
            <person name="Mitreva M."/>
        </authorList>
    </citation>
    <scope>NUCLEOTIDE SEQUENCE [LARGE SCALE GENOMIC DNA]</scope>
    <source>
        <strain evidence="2 3">Zhejiang</strain>
    </source>
</reference>
<dbReference type="Gene3D" id="2.60.40.1730">
    <property type="entry name" value="tricorn interacting facor f3 domain"/>
    <property type="match status" value="1"/>
</dbReference>
<sequence length="260" mass="29954">MKVKVYLPNYVPFPHEKDFTFDGDVEMTLNIIEPVKKIVLNMRDIKINKEQSTFYVGSEKIEIEKVEPLPKLEKVDIVLAKQVEKGEAKLRLIYTGIISNKLGGLYQTTYHEKDGTKKVAAVTQLEPTDARRFLPCFDEPHLKATWNVTVIHPKGTNSISNGIELEGGREEHGDWITTKFTQTPRMSSYLLAIMVNEFEYIEGKTKSGVLFRIWSRPDAKSMTQYALKAGIKCLEFYEKLFDFKFPLAKQAKRIPFEPER</sequence>